<evidence type="ECO:0000313" key="1">
    <source>
        <dbReference type="Proteomes" id="UP000887576"/>
    </source>
</evidence>
<dbReference type="WBParaSite" id="JU765_v2.g1665.t1">
    <property type="protein sequence ID" value="JU765_v2.g1665.t1"/>
    <property type="gene ID" value="JU765_v2.g1665"/>
</dbReference>
<name>A0AC34QIP8_9BILA</name>
<organism evidence="1 2">
    <name type="scientific">Panagrolaimus sp. JU765</name>
    <dbReference type="NCBI Taxonomy" id="591449"/>
    <lineage>
        <taxon>Eukaryota</taxon>
        <taxon>Metazoa</taxon>
        <taxon>Ecdysozoa</taxon>
        <taxon>Nematoda</taxon>
        <taxon>Chromadorea</taxon>
        <taxon>Rhabditida</taxon>
        <taxon>Tylenchina</taxon>
        <taxon>Panagrolaimomorpha</taxon>
        <taxon>Panagrolaimoidea</taxon>
        <taxon>Panagrolaimidae</taxon>
        <taxon>Panagrolaimus</taxon>
    </lineage>
</organism>
<evidence type="ECO:0000313" key="2">
    <source>
        <dbReference type="WBParaSite" id="JU765_v2.g1665.t1"/>
    </source>
</evidence>
<protein>
    <submittedName>
        <fullName evidence="2">Cytochrome P450</fullName>
    </submittedName>
</protein>
<sequence>MSFSLSSGVVEPAVRTQLETRTGPTPLLFFGNALSFNNNQLEIAMKKWHKQYGDIFTIWMGTEPIITFHDAPTMFETYVKDGETFTDRLNSDVHKFLRQGKYGIFITDGELWKEHRRFAIHVLKNFGLGKNIMQERILNEIVAMIDYIKDDMKNGISEIPIPIEIDRAVGSIINGLTFGKRFLKENLKEFLRVKNFAVRTIRYAGDPFYRIMETNME</sequence>
<accession>A0AC34QIP8</accession>
<reference evidence="2" key="1">
    <citation type="submission" date="2022-11" db="UniProtKB">
        <authorList>
            <consortium name="WormBaseParasite"/>
        </authorList>
    </citation>
    <scope>IDENTIFICATION</scope>
</reference>
<dbReference type="Proteomes" id="UP000887576">
    <property type="component" value="Unplaced"/>
</dbReference>
<proteinExistence type="predicted"/>